<comment type="caution">
    <text evidence="1">The sequence shown here is derived from an EMBL/GenBank/DDBJ whole genome shotgun (WGS) entry which is preliminary data.</text>
</comment>
<dbReference type="Proteomes" id="UP000828390">
    <property type="component" value="Unassembled WGS sequence"/>
</dbReference>
<dbReference type="AlphaFoldDB" id="A0A9D4HI73"/>
<proteinExistence type="predicted"/>
<sequence>MVQSLDRVLFARLLNVDGNGYNDDVRAVHHSLRLVLVDLHPVCYYSFIEAVGEVMDVTVGIYFL</sequence>
<dbReference type="EMBL" id="JAIWYP010000013">
    <property type="protein sequence ID" value="KAH3718353.1"/>
    <property type="molecule type" value="Genomic_DNA"/>
</dbReference>
<gene>
    <name evidence="1" type="ORF">DPMN_061156</name>
</gene>
<evidence type="ECO:0000313" key="2">
    <source>
        <dbReference type="Proteomes" id="UP000828390"/>
    </source>
</evidence>
<name>A0A9D4HI73_DREPO</name>
<organism evidence="1 2">
    <name type="scientific">Dreissena polymorpha</name>
    <name type="common">Zebra mussel</name>
    <name type="synonym">Mytilus polymorpha</name>
    <dbReference type="NCBI Taxonomy" id="45954"/>
    <lineage>
        <taxon>Eukaryota</taxon>
        <taxon>Metazoa</taxon>
        <taxon>Spiralia</taxon>
        <taxon>Lophotrochozoa</taxon>
        <taxon>Mollusca</taxon>
        <taxon>Bivalvia</taxon>
        <taxon>Autobranchia</taxon>
        <taxon>Heteroconchia</taxon>
        <taxon>Euheterodonta</taxon>
        <taxon>Imparidentia</taxon>
        <taxon>Neoheterodontei</taxon>
        <taxon>Myida</taxon>
        <taxon>Dreissenoidea</taxon>
        <taxon>Dreissenidae</taxon>
        <taxon>Dreissena</taxon>
    </lineage>
</organism>
<evidence type="ECO:0000313" key="1">
    <source>
        <dbReference type="EMBL" id="KAH3718353.1"/>
    </source>
</evidence>
<protein>
    <submittedName>
        <fullName evidence="1">Uncharacterized protein</fullName>
    </submittedName>
</protein>
<accession>A0A9D4HI73</accession>
<reference evidence="1" key="2">
    <citation type="submission" date="2020-11" db="EMBL/GenBank/DDBJ databases">
        <authorList>
            <person name="McCartney M.A."/>
            <person name="Auch B."/>
            <person name="Kono T."/>
            <person name="Mallez S."/>
            <person name="Becker A."/>
            <person name="Gohl D.M."/>
            <person name="Silverstein K.A.T."/>
            <person name="Koren S."/>
            <person name="Bechman K.B."/>
            <person name="Herman A."/>
            <person name="Abrahante J.E."/>
            <person name="Garbe J."/>
        </authorList>
    </citation>
    <scope>NUCLEOTIDE SEQUENCE</scope>
    <source>
        <strain evidence="1">Duluth1</strain>
        <tissue evidence="1">Whole animal</tissue>
    </source>
</reference>
<keyword evidence="2" id="KW-1185">Reference proteome</keyword>
<reference evidence="1" key="1">
    <citation type="journal article" date="2019" name="bioRxiv">
        <title>The Genome of the Zebra Mussel, Dreissena polymorpha: A Resource for Invasive Species Research.</title>
        <authorList>
            <person name="McCartney M.A."/>
            <person name="Auch B."/>
            <person name="Kono T."/>
            <person name="Mallez S."/>
            <person name="Zhang Y."/>
            <person name="Obille A."/>
            <person name="Becker A."/>
            <person name="Abrahante J.E."/>
            <person name="Garbe J."/>
            <person name="Badalamenti J.P."/>
            <person name="Herman A."/>
            <person name="Mangelson H."/>
            <person name="Liachko I."/>
            <person name="Sullivan S."/>
            <person name="Sone E.D."/>
            <person name="Koren S."/>
            <person name="Silverstein K.A.T."/>
            <person name="Beckman K.B."/>
            <person name="Gohl D.M."/>
        </authorList>
    </citation>
    <scope>NUCLEOTIDE SEQUENCE</scope>
    <source>
        <strain evidence="1">Duluth1</strain>
        <tissue evidence="1">Whole animal</tissue>
    </source>
</reference>